<gene>
    <name evidence="1" type="primary">WDR4_2</name>
    <name evidence="1" type="ORF">DSO57_1017587</name>
</gene>
<name>A0ACC2UQM9_9FUNG</name>
<accession>A0ACC2UQM9</accession>
<evidence type="ECO:0000313" key="1">
    <source>
        <dbReference type="EMBL" id="KAJ9088980.1"/>
    </source>
</evidence>
<dbReference type="EMBL" id="QTSX02000074">
    <property type="protein sequence ID" value="KAJ9088980.1"/>
    <property type="molecule type" value="Genomic_DNA"/>
</dbReference>
<sequence length="424" mass="46381">MATEEEKITPIVTPQATDNKEIEAAHEKRNTPVTGIKFQQKGSPADSQKSYLAVIILVSVLKIFDVRGGKLIKDIFLNVSEENPEKEISSEFLVLDACFSEDGTKFGVILDNKILRIFNTADWTVIFERALVKRATAIAFTHNGADICIADKFGDAYRFPILGGELETEPIVGHVSVLTDLALSPDDKYFLTADRDEKVRVSCYPNGYNIHTFCLGHREFVSSLCLPFVDEAVLISGGGDSYLVVSNYLSGKHLQKVDLLSPLQLEQSTPRITVSSITSACASNEANIWVAVLVENIPKVLLFKAHATKLEFHQSLELKASPYCLGFESSGSLYIADNVGTDASIVHFTFDEEKGTFEQDSSSDSLVNLVASSQTPAPKNLKISPRGDLRKLRPGAPGSHRLGPNVDEGSGDEELELSKKAKVE</sequence>
<organism evidence="1 2">
    <name type="scientific">Entomophthora muscae</name>
    <dbReference type="NCBI Taxonomy" id="34485"/>
    <lineage>
        <taxon>Eukaryota</taxon>
        <taxon>Fungi</taxon>
        <taxon>Fungi incertae sedis</taxon>
        <taxon>Zoopagomycota</taxon>
        <taxon>Entomophthoromycotina</taxon>
        <taxon>Entomophthoromycetes</taxon>
        <taxon>Entomophthorales</taxon>
        <taxon>Entomophthoraceae</taxon>
        <taxon>Entomophthora</taxon>
    </lineage>
</organism>
<comment type="caution">
    <text evidence="1">The sequence shown here is derived from an EMBL/GenBank/DDBJ whole genome shotgun (WGS) entry which is preliminary data.</text>
</comment>
<reference evidence="1" key="1">
    <citation type="submission" date="2022-04" db="EMBL/GenBank/DDBJ databases">
        <title>Genome of the entomopathogenic fungus Entomophthora muscae.</title>
        <authorList>
            <person name="Elya C."/>
            <person name="Lovett B.R."/>
            <person name="Lee E."/>
            <person name="Macias A.M."/>
            <person name="Hajek A.E."/>
            <person name="De Bivort B.L."/>
            <person name="Kasson M.T."/>
            <person name="De Fine Licht H.H."/>
            <person name="Stajich J.E."/>
        </authorList>
    </citation>
    <scope>NUCLEOTIDE SEQUENCE</scope>
    <source>
        <strain evidence="1">Berkeley</strain>
    </source>
</reference>
<keyword evidence="2" id="KW-1185">Reference proteome</keyword>
<protein>
    <submittedName>
        <fullName evidence="1">WD repeat-containing protein 4</fullName>
    </submittedName>
</protein>
<proteinExistence type="predicted"/>
<evidence type="ECO:0000313" key="2">
    <source>
        <dbReference type="Proteomes" id="UP001165960"/>
    </source>
</evidence>
<dbReference type="Proteomes" id="UP001165960">
    <property type="component" value="Unassembled WGS sequence"/>
</dbReference>